<dbReference type="Gene3D" id="1.25.40.10">
    <property type="entry name" value="Tetratricopeptide repeat domain"/>
    <property type="match status" value="1"/>
</dbReference>
<keyword evidence="2" id="KW-1185">Reference proteome</keyword>
<dbReference type="STRING" id="667015.Bacsa_0958"/>
<reference evidence="1 2" key="1">
    <citation type="journal article" date="2011" name="Stand. Genomic Sci.">
        <title>Complete genome sequence of Bacteroides salanitronis type strain (BL78).</title>
        <authorList>
            <person name="Gronow S."/>
            <person name="Held B."/>
            <person name="Lucas S."/>
            <person name="Lapidus A."/>
            <person name="Del Rio T.G."/>
            <person name="Nolan M."/>
            <person name="Tice H."/>
            <person name="Deshpande S."/>
            <person name="Cheng J.F."/>
            <person name="Pitluck S."/>
            <person name="Liolios K."/>
            <person name="Pagani I."/>
            <person name="Ivanova N."/>
            <person name="Mavromatis K."/>
            <person name="Pati A."/>
            <person name="Tapia R."/>
            <person name="Han C."/>
            <person name="Goodwin L."/>
            <person name="Chen A."/>
            <person name="Palaniappan K."/>
            <person name="Land M."/>
            <person name="Hauser L."/>
            <person name="Chang Y.J."/>
            <person name="Jeffries C.D."/>
            <person name="Brambilla E.M."/>
            <person name="Rohde M."/>
            <person name="Goker M."/>
            <person name="Detter J.C."/>
            <person name="Woyke T."/>
            <person name="Bristow J."/>
            <person name="Markowitz V."/>
            <person name="Hugenholtz P."/>
            <person name="Kyrpides N.C."/>
            <person name="Klenk H.P."/>
            <person name="Eisen J.A."/>
        </authorList>
    </citation>
    <scope>NUCLEOTIDE SEQUENCE [LARGE SCALE GENOMIC DNA]</scope>
    <source>
        <strain evidence="1 2">DSM 18170</strain>
    </source>
</reference>
<evidence type="ECO:0000313" key="1">
    <source>
        <dbReference type="EMBL" id="ADY35548.1"/>
    </source>
</evidence>
<proteinExistence type="predicted"/>
<dbReference type="Pfam" id="PF19867">
    <property type="entry name" value="DUF6340"/>
    <property type="match status" value="1"/>
</dbReference>
<sequence>MNILSLFLFIFASYRLRKGYNMKIRILVVLLAAWGFVSCVSVQTISFDQLCPAKFSMPEQVKNVAVVNNMPSIPEAKGNLATLGNLDGDGKQTAEAFANALADSKYFNQVVICDSALNEEQVSDAGIRSLPHEDVIRLAQDLGVDVLFSLDRVFLQNEKKNIIYPGLIEPWPVVVTRVTPVVSIYSPARERPLQVIAPMDSLEWDLDRMPSDKELVKYTAAFSAEVLAHQVVPYWEHTERAYFTGGCVEMRDAAVYVKEGDWEGAKALWLSLYEHRKSGKVKARAALNLALASEMTGDLDAARKWLDEAGKRVEPGSDEDRIYKYLALKLEERRAGFPHLQIQMRRFGNNLPE</sequence>
<organism evidence="1 2">
    <name type="scientific">Phocaeicola salanitronis (strain DSM 18170 / JCM 13657 / CCUG 60908 / BL78)</name>
    <name type="common">Bacteroides salanitronis</name>
    <dbReference type="NCBI Taxonomy" id="667015"/>
    <lineage>
        <taxon>Bacteria</taxon>
        <taxon>Pseudomonadati</taxon>
        <taxon>Bacteroidota</taxon>
        <taxon>Bacteroidia</taxon>
        <taxon>Bacteroidales</taxon>
        <taxon>Bacteroidaceae</taxon>
        <taxon>Phocaeicola</taxon>
    </lineage>
</organism>
<evidence type="ECO:0000313" key="2">
    <source>
        <dbReference type="Proteomes" id="UP000007486"/>
    </source>
</evidence>
<dbReference type="eggNOG" id="COG0457">
    <property type="taxonomic scope" value="Bacteria"/>
</dbReference>
<protein>
    <recommendedName>
        <fullName evidence="3">Tetratricopeptide repeat protein</fullName>
    </recommendedName>
</protein>
<name>F0R3X3_PHOSB</name>
<accession>F0R3X3</accession>
<dbReference type="Proteomes" id="UP000007486">
    <property type="component" value="Chromosome"/>
</dbReference>
<dbReference type="KEGG" id="bsa:Bacsa_0958"/>
<dbReference type="HOGENOM" id="CLU_066593_0_0_10"/>
<dbReference type="InterPro" id="IPR045921">
    <property type="entry name" value="DUF6340"/>
</dbReference>
<dbReference type="InterPro" id="IPR011990">
    <property type="entry name" value="TPR-like_helical_dom_sf"/>
</dbReference>
<gene>
    <name evidence="1" type="ordered locus">Bacsa_0958</name>
</gene>
<evidence type="ECO:0008006" key="3">
    <source>
        <dbReference type="Google" id="ProtNLM"/>
    </source>
</evidence>
<dbReference type="EMBL" id="CP002530">
    <property type="protein sequence ID" value="ADY35548.1"/>
    <property type="molecule type" value="Genomic_DNA"/>
</dbReference>
<dbReference type="AlphaFoldDB" id="F0R3X3"/>